<gene>
    <name evidence="2" type="ORF">GCM10009559_68090</name>
</gene>
<reference evidence="3" key="1">
    <citation type="journal article" date="2019" name="Int. J. Syst. Evol. Microbiol.">
        <title>The Global Catalogue of Microorganisms (GCM) 10K type strain sequencing project: providing services to taxonomists for standard genome sequencing and annotation.</title>
        <authorList>
            <consortium name="The Broad Institute Genomics Platform"/>
            <consortium name="The Broad Institute Genome Sequencing Center for Infectious Disease"/>
            <person name="Wu L."/>
            <person name="Ma J."/>
        </authorList>
    </citation>
    <scope>NUCLEOTIDE SEQUENCE [LARGE SCALE GENOMIC DNA]</scope>
    <source>
        <strain evidence="3">JCM 11117</strain>
    </source>
</reference>
<evidence type="ECO:0000256" key="1">
    <source>
        <dbReference type="SAM" id="MobiDB-lite"/>
    </source>
</evidence>
<feature type="region of interest" description="Disordered" evidence="1">
    <location>
        <begin position="1"/>
        <end position="25"/>
    </location>
</feature>
<accession>A0ABP3YRE1</accession>
<organism evidence="2 3">
    <name type="scientific">Pseudonocardia zijingensis</name>
    <dbReference type="NCBI Taxonomy" id="153376"/>
    <lineage>
        <taxon>Bacteria</taxon>
        <taxon>Bacillati</taxon>
        <taxon>Actinomycetota</taxon>
        <taxon>Actinomycetes</taxon>
        <taxon>Pseudonocardiales</taxon>
        <taxon>Pseudonocardiaceae</taxon>
        <taxon>Pseudonocardia</taxon>
    </lineage>
</organism>
<dbReference type="Proteomes" id="UP001499967">
    <property type="component" value="Unassembled WGS sequence"/>
</dbReference>
<comment type="caution">
    <text evidence="2">The sequence shown here is derived from an EMBL/GenBank/DDBJ whole genome shotgun (WGS) entry which is preliminary data.</text>
</comment>
<dbReference type="EMBL" id="BAAAHP010000231">
    <property type="protein sequence ID" value="GAA0901454.1"/>
    <property type="molecule type" value="Genomic_DNA"/>
</dbReference>
<protein>
    <submittedName>
        <fullName evidence="2">Uncharacterized protein</fullName>
    </submittedName>
</protein>
<evidence type="ECO:0000313" key="3">
    <source>
        <dbReference type="Proteomes" id="UP001499967"/>
    </source>
</evidence>
<name>A0ABP3YRE1_9PSEU</name>
<proteinExistence type="predicted"/>
<evidence type="ECO:0000313" key="2">
    <source>
        <dbReference type="EMBL" id="GAA0901454.1"/>
    </source>
</evidence>
<sequence>MRTHRGTGRQVWHGSSSPPSNAEWMNDWFAPDRADATWRPSFMRDGVECDTEQAAGLLAGLIADLDADLVALQEAPAA</sequence>
<keyword evidence="3" id="KW-1185">Reference proteome</keyword>